<comment type="caution">
    <text evidence="1">The sequence shown here is derived from an EMBL/GenBank/DDBJ whole genome shotgun (WGS) entry which is preliminary data.</text>
</comment>
<proteinExistence type="predicted"/>
<dbReference type="Proteomes" id="UP001164929">
    <property type="component" value="Chromosome 13"/>
</dbReference>
<evidence type="ECO:0000313" key="1">
    <source>
        <dbReference type="EMBL" id="KAJ6974897.1"/>
    </source>
</evidence>
<organism evidence="1 2">
    <name type="scientific">Populus alba x Populus x berolinensis</name>
    <dbReference type="NCBI Taxonomy" id="444605"/>
    <lineage>
        <taxon>Eukaryota</taxon>
        <taxon>Viridiplantae</taxon>
        <taxon>Streptophyta</taxon>
        <taxon>Embryophyta</taxon>
        <taxon>Tracheophyta</taxon>
        <taxon>Spermatophyta</taxon>
        <taxon>Magnoliopsida</taxon>
        <taxon>eudicotyledons</taxon>
        <taxon>Gunneridae</taxon>
        <taxon>Pentapetalae</taxon>
        <taxon>rosids</taxon>
        <taxon>fabids</taxon>
        <taxon>Malpighiales</taxon>
        <taxon>Salicaceae</taxon>
        <taxon>Saliceae</taxon>
        <taxon>Populus</taxon>
    </lineage>
</organism>
<dbReference type="AlphaFoldDB" id="A0AAD6LZY5"/>
<keyword evidence="2" id="KW-1185">Reference proteome</keyword>
<name>A0AAD6LZY5_9ROSI</name>
<reference evidence="1" key="1">
    <citation type="journal article" date="2023" name="Mol. Ecol. Resour.">
        <title>Chromosome-level genome assembly of a triploid poplar Populus alba 'Berolinensis'.</title>
        <authorList>
            <person name="Chen S."/>
            <person name="Yu Y."/>
            <person name="Wang X."/>
            <person name="Wang S."/>
            <person name="Zhang T."/>
            <person name="Zhou Y."/>
            <person name="He R."/>
            <person name="Meng N."/>
            <person name="Wang Y."/>
            <person name="Liu W."/>
            <person name="Liu Z."/>
            <person name="Liu J."/>
            <person name="Guo Q."/>
            <person name="Huang H."/>
            <person name="Sederoff R.R."/>
            <person name="Wang G."/>
            <person name="Qu G."/>
            <person name="Chen S."/>
        </authorList>
    </citation>
    <scope>NUCLEOTIDE SEQUENCE</scope>
    <source>
        <strain evidence="1">SC-2020</strain>
    </source>
</reference>
<dbReference type="EMBL" id="JAQIZT010000013">
    <property type="protein sequence ID" value="KAJ6974897.1"/>
    <property type="molecule type" value="Genomic_DNA"/>
</dbReference>
<accession>A0AAD6LZY5</accession>
<gene>
    <name evidence="1" type="ORF">NC653_030901</name>
</gene>
<evidence type="ECO:0000313" key="2">
    <source>
        <dbReference type="Proteomes" id="UP001164929"/>
    </source>
</evidence>
<sequence>MLLVAVAGSTLAFSSSGKELGLEFWVGAILAISDELGLGLVGPWIDSLTNKLLAEMGVPTQKYIYSLLREREGGATQSNVDKQVDALR</sequence>
<protein>
    <submittedName>
        <fullName evidence="1">Uncharacterized protein</fullName>
    </submittedName>
</protein>